<gene>
    <name evidence="2" type="ORF">B2A_01977</name>
</gene>
<feature type="non-terminal residue" evidence="2">
    <location>
        <position position="1"/>
    </location>
</feature>
<evidence type="ECO:0000313" key="2">
    <source>
        <dbReference type="EMBL" id="EQD64485.1"/>
    </source>
</evidence>
<organism evidence="2">
    <name type="scientific">mine drainage metagenome</name>
    <dbReference type="NCBI Taxonomy" id="410659"/>
    <lineage>
        <taxon>unclassified sequences</taxon>
        <taxon>metagenomes</taxon>
        <taxon>ecological metagenomes</taxon>
    </lineage>
</organism>
<reference evidence="2" key="2">
    <citation type="journal article" date="2014" name="ISME J.">
        <title>Microbial stratification in low pH oxic and suboxic macroscopic growths along an acid mine drainage.</title>
        <authorList>
            <person name="Mendez-Garcia C."/>
            <person name="Mesa V."/>
            <person name="Sprenger R.R."/>
            <person name="Richter M."/>
            <person name="Diez M.S."/>
            <person name="Solano J."/>
            <person name="Bargiela R."/>
            <person name="Golyshina O.V."/>
            <person name="Manteca A."/>
            <person name="Ramos J.L."/>
            <person name="Gallego J.R."/>
            <person name="Llorente I."/>
            <person name="Martins Dos Santos V.A."/>
            <person name="Jensen O.N."/>
            <person name="Pelaez A.I."/>
            <person name="Sanchez J."/>
            <person name="Ferrer M."/>
        </authorList>
    </citation>
    <scope>NUCLEOTIDE SEQUENCE</scope>
</reference>
<dbReference type="InterPro" id="IPR001962">
    <property type="entry name" value="Asn_synthase"/>
</dbReference>
<evidence type="ECO:0000259" key="1">
    <source>
        <dbReference type="Pfam" id="PF00733"/>
    </source>
</evidence>
<dbReference type="Pfam" id="PF00733">
    <property type="entry name" value="Asn_synthase"/>
    <property type="match status" value="1"/>
</dbReference>
<reference evidence="2" key="1">
    <citation type="submission" date="2013-08" db="EMBL/GenBank/DDBJ databases">
        <authorList>
            <person name="Mendez C."/>
            <person name="Richter M."/>
            <person name="Ferrer M."/>
            <person name="Sanchez J."/>
        </authorList>
    </citation>
    <scope>NUCLEOTIDE SEQUENCE</scope>
</reference>
<dbReference type="EMBL" id="AUZZ01001393">
    <property type="protein sequence ID" value="EQD64485.1"/>
    <property type="molecule type" value="Genomic_DNA"/>
</dbReference>
<dbReference type="InterPro" id="IPR014729">
    <property type="entry name" value="Rossmann-like_a/b/a_fold"/>
</dbReference>
<dbReference type="Gene3D" id="3.40.50.620">
    <property type="entry name" value="HUPs"/>
    <property type="match status" value="1"/>
</dbReference>
<comment type="caution">
    <text evidence="2">The sequence shown here is derived from an EMBL/GenBank/DDBJ whole genome shotgun (WGS) entry which is preliminary data.</text>
</comment>
<accession>T1CCQ1</accession>
<dbReference type="GO" id="GO:0004066">
    <property type="term" value="F:asparagine synthase (glutamine-hydrolyzing) activity"/>
    <property type="evidence" value="ECO:0007669"/>
    <property type="project" value="UniProtKB-EC"/>
</dbReference>
<feature type="domain" description="Asparagine synthetase" evidence="1">
    <location>
        <begin position="146"/>
        <end position="259"/>
    </location>
</feature>
<dbReference type="SUPFAM" id="SSF52402">
    <property type="entry name" value="Adenine nucleotide alpha hydrolases-like"/>
    <property type="match status" value="1"/>
</dbReference>
<protein>
    <submittedName>
        <fullName evidence="2">Asparagine synthase</fullName>
        <ecNumber evidence="2">6.3.5.4</ecNumber>
    </submittedName>
</protein>
<dbReference type="EC" id="6.3.5.4" evidence="2"/>
<name>T1CCQ1_9ZZZZ</name>
<sequence length="265" mass="29702">ECESAAQTGATACFSGHGGDTVFYATQRPVGAVDYAFLHPLRAGLSPQILRATTLSGESIVSVLRKVFRHGLLHAPLPQPIDPMRQPHLLRDDVFHGVSTSDPPHPWLEPAVSLCPGKRLHSLGVALSIPFYYNTYRREILAPAIHPLAAQPVVELALRIPTYVLLANGISRGLARRAFHDLLPAEITRRTVKGTSAQYWQRVVRHNVPVLRQWLLDGELVRHGLLDRPKLERYLTPDQPFLTVPPTRIMDYLACETWLHQVRPR</sequence>
<dbReference type="AlphaFoldDB" id="T1CCQ1"/>
<dbReference type="GO" id="GO:0006529">
    <property type="term" value="P:asparagine biosynthetic process"/>
    <property type="evidence" value="ECO:0007669"/>
    <property type="project" value="InterPro"/>
</dbReference>
<keyword evidence="2" id="KW-0436">Ligase</keyword>
<proteinExistence type="predicted"/>